<dbReference type="OrthoDB" id="2284024at2759"/>
<name>A0A167JP18_PHYB8</name>
<keyword evidence="3" id="KW-1185">Reference proteome</keyword>
<dbReference type="AlphaFoldDB" id="A0A167JP18"/>
<evidence type="ECO:0000313" key="3">
    <source>
        <dbReference type="Proteomes" id="UP000077315"/>
    </source>
</evidence>
<sequence length="200" mass="21008">MEYQDTTDAQLQAEFEQRNANLMNGVSGVLGSLNSAQKTFRETAQHNAQELKDRTMDTGFVDKSMETGYEDRSIGSTRSTIGDAFKDTAASAESAASTASSTMGSKGFSFGIGHGHGHGHGIADNNMNNTIDGPSVTNSSNTTGFHTADTLNSGAIHAARRDINAMHGNTATEFETVAAKIDDTFAGNALTEGGPDTHIL</sequence>
<evidence type="ECO:0000256" key="1">
    <source>
        <dbReference type="SAM" id="MobiDB-lite"/>
    </source>
</evidence>
<reference evidence="3" key="1">
    <citation type="submission" date="2015-06" db="EMBL/GenBank/DDBJ databases">
        <title>Expansion of signal transduction pathways in fungi by whole-genome duplication.</title>
        <authorList>
            <consortium name="DOE Joint Genome Institute"/>
            <person name="Corrochano L.M."/>
            <person name="Kuo A."/>
            <person name="Marcet-Houben M."/>
            <person name="Polaino S."/>
            <person name="Salamov A."/>
            <person name="Villalobos J.M."/>
            <person name="Alvarez M.I."/>
            <person name="Avalos J."/>
            <person name="Benito E.P."/>
            <person name="Benoit I."/>
            <person name="Burger G."/>
            <person name="Camino L.P."/>
            <person name="Canovas D."/>
            <person name="Cerda-Olmedo E."/>
            <person name="Cheng J.-F."/>
            <person name="Dominguez A."/>
            <person name="Elias M."/>
            <person name="Eslava A.P."/>
            <person name="Glaser F."/>
            <person name="Grimwood J."/>
            <person name="Gutierrez G."/>
            <person name="Heitman J."/>
            <person name="Henrissat B."/>
            <person name="Iturriaga E.A."/>
            <person name="Lang B.F."/>
            <person name="Lavin J.L."/>
            <person name="Lee S."/>
            <person name="Li W."/>
            <person name="Lindquist E."/>
            <person name="Lopez-Garcia S."/>
            <person name="Luque E.M."/>
            <person name="Marcos A.T."/>
            <person name="Martin J."/>
            <person name="McCluskey K."/>
            <person name="Medina H.R."/>
            <person name="Miralles-Duran A."/>
            <person name="Miyazaki A."/>
            <person name="Munoz-Torres E."/>
            <person name="Oguiza J.A."/>
            <person name="Ohm R."/>
            <person name="Olmedo M."/>
            <person name="Orejas M."/>
            <person name="Ortiz-Castellanos L."/>
            <person name="Pisabarro A.G."/>
            <person name="Rodriguez-Romero J."/>
            <person name="Ruiz-Herrera J."/>
            <person name="Ruiz-Vazquez R."/>
            <person name="Sanz C."/>
            <person name="Schackwitz W."/>
            <person name="Schmutz J."/>
            <person name="Shahriari M."/>
            <person name="Shelest E."/>
            <person name="Silva-Franco F."/>
            <person name="Soanes D."/>
            <person name="Syed K."/>
            <person name="Tagua V.G."/>
            <person name="Talbot N.J."/>
            <person name="Thon M."/>
            <person name="De vries R.P."/>
            <person name="Wiebenga A."/>
            <person name="Yadav J.S."/>
            <person name="Braun E.L."/>
            <person name="Baker S."/>
            <person name="Garre V."/>
            <person name="Horwitz B."/>
            <person name="Torres-Martinez S."/>
            <person name="Idnurm A."/>
            <person name="Herrera-Estrella A."/>
            <person name="Gabaldon T."/>
            <person name="Grigoriev I.V."/>
        </authorList>
    </citation>
    <scope>NUCLEOTIDE SEQUENCE [LARGE SCALE GENOMIC DNA]</scope>
    <source>
        <strain evidence="3">NRRL 1555(-)</strain>
    </source>
</reference>
<dbReference type="EMBL" id="KV441003">
    <property type="protein sequence ID" value="OAD66408.1"/>
    <property type="molecule type" value="Genomic_DNA"/>
</dbReference>
<organism evidence="2 3">
    <name type="scientific">Phycomyces blakesleeanus (strain ATCC 8743b / DSM 1359 / FGSC 10004 / NBRC 33097 / NRRL 1555)</name>
    <dbReference type="NCBI Taxonomy" id="763407"/>
    <lineage>
        <taxon>Eukaryota</taxon>
        <taxon>Fungi</taxon>
        <taxon>Fungi incertae sedis</taxon>
        <taxon>Mucoromycota</taxon>
        <taxon>Mucoromycotina</taxon>
        <taxon>Mucoromycetes</taxon>
        <taxon>Mucorales</taxon>
        <taxon>Phycomycetaceae</taxon>
        <taxon>Phycomyces</taxon>
    </lineage>
</organism>
<proteinExistence type="predicted"/>
<protein>
    <submittedName>
        <fullName evidence="2">Uncharacterized protein</fullName>
    </submittedName>
</protein>
<dbReference type="RefSeq" id="XP_018284448.1">
    <property type="nucleotide sequence ID" value="XM_018442353.1"/>
</dbReference>
<dbReference type="GeneID" id="29003259"/>
<gene>
    <name evidence="2" type="ORF">PHYBLDRAFT_70869</name>
</gene>
<feature type="compositionally biased region" description="Polar residues" evidence="1">
    <location>
        <begin position="125"/>
        <end position="146"/>
    </location>
</feature>
<dbReference type="InParanoid" id="A0A167JP18"/>
<dbReference type="VEuPathDB" id="FungiDB:PHYBLDRAFT_70869"/>
<feature type="region of interest" description="Disordered" evidence="1">
    <location>
        <begin position="119"/>
        <end position="146"/>
    </location>
</feature>
<accession>A0A167JP18</accession>
<evidence type="ECO:0000313" key="2">
    <source>
        <dbReference type="EMBL" id="OAD66408.1"/>
    </source>
</evidence>
<dbReference type="Proteomes" id="UP000077315">
    <property type="component" value="Unassembled WGS sequence"/>
</dbReference>